<proteinExistence type="predicted"/>
<dbReference type="WBParaSite" id="ACAC_0000716901-mRNA-1">
    <property type="protein sequence ID" value="ACAC_0000716901-mRNA-1"/>
    <property type="gene ID" value="ACAC_0000716901"/>
</dbReference>
<dbReference type="PANTHER" id="PTHR36514">
    <property type="entry name" value="PROTEIN CBG00436"/>
    <property type="match status" value="1"/>
</dbReference>
<protein>
    <submittedName>
        <fullName evidence="3">ZM domain-containing protein</fullName>
    </submittedName>
</protein>
<evidence type="ECO:0000256" key="1">
    <source>
        <dbReference type="SAM" id="MobiDB-lite"/>
    </source>
</evidence>
<dbReference type="AlphaFoldDB" id="A0A0K0DAA2"/>
<evidence type="ECO:0000313" key="2">
    <source>
        <dbReference type="Proteomes" id="UP000035642"/>
    </source>
</evidence>
<evidence type="ECO:0000313" key="3">
    <source>
        <dbReference type="WBParaSite" id="ACAC_0000716901-mRNA-1"/>
    </source>
</evidence>
<reference evidence="2" key="1">
    <citation type="submission" date="2012-09" db="EMBL/GenBank/DDBJ databases">
        <authorList>
            <person name="Martin A.A."/>
        </authorList>
    </citation>
    <scope>NUCLEOTIDE SEQUENCE</scope>
</reference>
<dbReference type="PANTHER" id="PTHR36514:SF5">
    <property type="entry name" value="ASCARIS SUUM EPICUTICLIN PROTEIN RELATED"/>
    <property type="match status" value="1"/>
</dbReference>
<feature type="region of interest" description="Disordered" evidence="1">
    <location>
        <begin position="1"/>
        <end position="77"/>
    </location>
</feature>
<reference evidence="3" key="2">
    <citation type="submission" date="2017-02" db="UniProtKB">
        <authorList>
            <consortium name="WormBaseParasite"/>
        </authorList>
    </citation>
    <scope>IDENTIFICATION</scope>
</reference>
<feature type="region of interest" description="Disordered" evidence="1">
    <location>
        <begin position="99"/>
        <end position="165"/>
    </location>
</feature>
<dbReference type="STRING" id="6313.A0A0K0DAA2"/>
<name>A0A0K0DAA2_ANGCA</name>
<organism evidence="2 3">
    <name type="scientific">Angiostrongylus cantonensis</name>
    <name type="common">Rat lungworm</name>
    <dbReference type="NCBI Taxonomy" id="6313"/>
    <lineage>
        <taxon>Eukaryota</taxon>
        <taxon>Metazoa</taxon>
        <taxon>Ecdysozoa</taxon>
        <taxon>Nematoda</taxon>
        <taxon>Chromadorea</taxon>
        <taxon>Rhabditida</taxon>
        <taxon>Rhabditina</taxon>
        <taxon>Rhabditomorpha</taxon>
        <taxon>Strongyloidea</taxon>
        <taxon>Metastrongylidae</taxon>
        <taxon>Angiostrongylus</taxon>
    </lineage>
</organism>
<sequence length="165" mass="17143">MKVDKRNAYGDEPVTPAYSGGAGAQSPVEETPVAVKQYAPVPDCRPARPAAQPSGYRARRNSYGDEQVTPPVGAAAPTAYAPEQAPLAVKQYVPISDCGPVQPPAQPSGYRARRNSYGDEQVTPPVGAAAPASYAPAEQAAEVIEHPGAASYQGRISPPARPSGY</sequence>
<feature type="compositionally biased region" description="Low complexity" evidence="1">
    <location>
        <begin position="124"/>
        <end position="141"/>
    </location>
</feature>
<keyword evidence="2" id="KW-1185">Reference proteome</keyword>
<accession>A0A0K0DAA2</accession>
<dbReference type="Proteomes" id="UP000035642">
    <property type="component" value="Unassembled WGS sequence"/>
</dbReference>